<dbReference type="EMBL" id="AAIYJF010000005">
    <property type="protein sequence ID" value="ECJ4377360.1"/>
    <property type="molecule type" value="Genomic_DNA"/>
</dbReference>
<feature type="coiled-coil region" evidence="1">
    <location>
        <begin position="121"/>
        <end position="151"/>
    </location>
</feature>
<dbReference type="InterPro" id="IPR001387">
    <property type="entry name" value="Cro/C1-type_HTH"/>
</dbReference>
<dbReference type="GO" id="GO:0003677">
    <property type="term" value="F:DNA binding"/>
    <property type="evidence" value="ECO:0007669"/>
    <property type="project" value="InterPro"/>
</dbReference>
<evidence type="ECO:0000256" key="1">
    <source>
        <dbReference type="SAM" id="Coils"/>
    </source>
</evidence>
<accession>A0A5Y3W2Y9</accession>
<dbReference type="PROSITE" id="PS50943">
    <property type="entry name" value="HTH_CROC1"/>
    <property type="match status" value="1"/>
</dbReference>
<dbReference type="InterPro" id="IPR010982">
    <property type="entry name" value="Lambda_DNA-bd_dom_sf"/>
</dbReference>
<feature type="domain" description="HTH cro/C1-type" evidence="2">
    <location>
        <begin position="12"/>
        <end position="66"/>
    </location>
</feature>
<organism evidence="3">
    <name type="scientific">Salmonella diarizonae</name>
    <dbReference type="NCBI Taxonomy" id="59204"/>
    <lineage>
        <taxon>Bacteria</taxon>
        <taxon>Pseudomonadati</taxon>
        <taxon>Pseudomonadota</taxon>
        <taxon>Gammaproteobacteria</taxon>
        <taxon>Enterobacterales</taxon>
        <taxon>Enterobacteriaceae</taxon>
        <taxon>Salmonella</taxon>
    </lineage>
</organism>
<evidence type="ECO:0000259" key="2">
    <source>
        <dbReference type="PROSITE" id="PS50943"/>
    </source>
</evidence>
<protein>
    <submittedName>
        <fullName evidence="3">Transcriptional regulator</fullName>
    </submittedName>
</protein>
<keyword evidence="1" id="KW-0175">Coiled coil</keyword>
<dbReference type="SMART" id="SM00530">
    <property type="entry name" value="HTH_XRE"/>
    <property type="match status" value="1"/>
</dbReference>
<comment type="caution">
    <text evidence="3">The sequence shown here is derived from an EMBL/GenBank/DDBJ whole genome shotgun (WGS) entry which is preliminary data.</text>
</comment>
<dbReference type="Pfam" id="PF01381">
    <property type="entry name" value="HTH_3"/>
    <property type="match status" value="1"/>
</dbReference>
<evidence type="ECO:0000313" key="3">
    <source>
        <dbReference type="EMBL" id="ECJ4377360.1"/>
    </source>
</evidence>
<gene>
    <name evidence="3" type="ORF">DLB95_08690</name>
</gene>
<name>A0A5Y3W2Y9_SALDZ</name>
<dbReference type="Gene3D" id="1.10.260.40">
    <property type="entry name" value="lambda repressor-like DNA-binding domains"/>
    <property type="match status" value="1"/>
</dbReference>
<proteinExistence type="predicted"/>
<dbReference type="CDD" id="cd00093">
    <property type="entry name" value="HTH_XRE"/>
    <property type="match status" value="1"/>
</dbReference>
<dbReference type="SUPFAM" id="SSF47413">
    <property type="entry name" value="lambda repressor-like DNA-binding domains"/>
    <property type="match status" value="1"/>
</dbReference>
<dbReference type="AlphaFoldDB" id="A0A5Y3W2Y9"/>
<reference evidence="3" key="1">
    <citation type="submission" date="2018-05" db="EMBL/GenBank/DDBJ databases">
        <authorList>
            <person name="Ashton P.M."/>
            <person name="Dallman T."/>
            <person name="Nair S."/>
            <person name="De Pinna E."/>
            <person name="Peters T."/>
            <person name="Grant K."/>
        </authorList>
    </citation>
    <scope>NUCLEOTIDE SEQUENCE [LARGE SCALE GENOMIC DNA]</scope>
    <source>
        <strain evidence="3">474878</strain>
    </source>
</reference>
<dbReference type="Proteomes" id="UP000839781">
    <property type="component" value="Unassembled WGS sequence"/>
</dbReference>
<sequence length="152" mass="17336">MIREQSGISERLKEVLDSQSLTITDAAAKCGMPYRSLQNYLRGEREPKVDALISISTQLGISIDWLLTGRGTMYITSNPLESRDCSQCAQQVPDEMTVRERKLLELFRVLSPEEQKNILLDAEKGQRLNELEREVKELQELKASIERLKNAV</sequence>